<comment type="caution">
    <text evidence="2">The sequence shown here is derived from an EMBL/GenBank/DDBJ whole genome shotgun (WGS) entry which is preliminary data.</text>
</comment>
<dbReference type="GO" id="GO:0003676">
    <property type="term" value="F:nucleic acid binding"/>
    <property type="evidence" value="ECO:0007669"/>
    <property type="project" value="InterPro"/>
</dbReference>
<evidence type="ECO:0000313" key="2">
    <source>
        <dbReference type="EMBL" id="KAG2178025.1"/>
    </source>
</evidence>
<dbReference type="OrthoDB" id="5511684at2759"/>
<dbReference type="GO" id="GO:0004519">
    <property type="term" value="F:endonuclease activity"/>
    <property type="evidence" value="ECO:0007669"/>
    <property type="project" value="InterPro"/>
</dbReference>
<dbReference type="Proteomes" id="UP000654370">
    <property type="component" value="Unassembled WGS sequence"/>
</dbReference>
<keyword evidence="3" id="KW-1185">Reference proteome</keyword>
<dbReference type="AlphaFoldDB" id="A0A8H7UCM3"/>
<dbReference type="CDD" id="cd00085">
    <property type="entry name" value="HNHc"/>
    <property type="match status" value="1"/>
</dbReference>
<reference evidence="2" key="1">
    <citation type="submission" date="2020-12" db="EMBL/GenBank/DDBJ databases">
        <title>Metabolic potential, ecology and presence of endohyphal bacteria is reflected in genomic diversity of Mucoromycotina.</title>
        <authorList>
            <person name="Muszewska A."/>
            <person name="Okrasinska A."/>
            <person name="Steczkiewicz K."/>
            <person name="Drgas O."/>
            <person name="Orlowska M."/>
            <person name="Perlinska-Lenart U."/>
            <person name="Aleksandrzak-Piekarczyk T."/>
            <person name="Szatraj K."/>
            <person name="Zielenkiewicz U."/>
            <person name="Pilsyk S."/>
            <person name="Malc E."/>
            <person name="Mieczkowski P."/>
            <person name="Kruszewska J.S."/>
            <person name="Biernat P."/>
            <person name="Pawlowska J."/>
        </authorList>
    </citation>
    <scope>NUCLEOTIDE SEQUENCE</scope>
    <source>
        <strain evidence="2">WA0000067209</strain>
    </source>
</reference>
<proteinExistence type="predicted"/>
<dbReference type="InterPro" id="IPR002711">
    <property type="entry name" value="HNH"/>
</dbReference>
<organism evidence="2 3">
    <name type="scientific">Mortierella isabellina</name>
    <name type="common">Filamentous fungus</name>
    <name type="synonym">Umbelopsis isabellina</name>
    <dbReference type="NCBI Taxonomy" id="91625"/>
    <lineage>
        <taxon>Eukaryota</taxon>
        <taxon>Fungi</taxon>
        <taxon>Fungi incertae sedis</taxon>
        <taxon>Mucoromycota</taxon>
        <taxon>Mucoromycotina</taxon>
        <taxon>Umbelopsidomycetes</taxon>
        <taxon>Umbelopsidales</taxon>
        <taxon>Umbelopsidaceae</taxon>
        <taxon>Umbelopsis</taxon>
    </lineage>
</organism>
<dbReference type="InterPro" id="IPR003615">
    <property type="entry name" value="HNH_nuc"/>
</dbReference>
<gene>
    <name evidence="2" type="ORF">INT43_003278</name>
</gene>
<dbReference type="Pfam" id="PF01844">
    <property type="entry name" value="HNH"/>
    <property type="match status" value="1"/>
</dbReference>
<feature type="domain" description="HNH" evidence="1">
    <location>
        <begin position="85"/>
        <end position="129"/>
    </location>
</feature>
<sequence length="285" mass="33082">MASKELPMPSRQQTVYDNWKIVSNGRHDKSFKPDHHFGRKKVDWYLSRDLAVMLTEDKAIKLVFEAKGDGHSEGDYMVEDRANICVSCGRPDALTLHHIVPDMYRKWMPEIIKSKSSRDLVLLCKSCHLGYESHADDYKNSIVREYDMPLEGSGWILTPENHTVRKAASAIIKYRDGKLPGMPLERLKQLESVVNTYKADLNVEESFDDVLLVAIELTDRHKGPHFIEHGEFVVAKLMEKEVSSESQVRWPDLEAFIKSWRRHFLTNCDCRYLSARWKIDGNIYR</sequence>
<name>A0A8H7UCM3_MORIS</name>
<dbReference type="GO" id="GO:0008270">
    <property type="term" value="F:zinc ion binding"/>
    <property type="evidence" value="ECO:0007669"/>
    <property type="project" value="InterPro"/>
</dbReference>
<dbReference type="EMBL" id="JAEPQZ010000008">
    <property type="protein sequence ID" value="KAG2178025.1"/>
    <property type="molecule type" value="Genomic_DNA"/>
</dbReference>
<protein>
    <recommendedName>
        <fullName evidence="1">HNH domain-containing protein</fullName>
    </recommendedName>
</protein>
<evidence type="ECO:0000259" key="1">
    <source>
        <dbReference type="Pfam" id="PF01844"/>
    </source>
</evidence>
<evidence type="ECO:0000313" key="3">
    <source>
        <dbReference type="Proteomes" id="UP000654370"/>
    </source>
</evidence>
<accession>A0A8H7UCM3</accession>